<proteinExistence type="predicted"/>
<dbReference type="AlphaFoldDB" id="A0A1I3WS16"/>
<keyword evidence="2" id="KW-1185">Reference proteome</keyword>
<dbReference type="RefSeq" id="WP_149759163.1">
    <property type="nucleotide sequence ID" value="NZ_BSPE01000028.1"/>
</dbReference>
<dbReference type="Proteomes" id="UP000323300">
    <property type="component" value="Unassembled WGS sequence"/>
</dbReference>
<accession>A0A1I3WS16</accession>
<evidence type="ECO:0008006" key="3">
    <source>
        <dbReference type="Google" id="ProtNLM"/>
    </source>
</evidence>
<sequence length="137" mass="14566">MKNRQTAWGWFAALRRDRVLFAIAGTLVLLSHIFQPWAEARAANTANAWVICTTFGMQMGSPDGKKLPPAGAADDCPQCIGACGGIAAKQRLPAVAYMAFPAPVAFRHAVVSFHEDIPSGRLNEPPPAIRAPPSTAA</sequence>
<protein>
    <recommendedName>
        <fullName evidence="3">DUF2946 domain-containing protein</fullName>
    </recommendedName>
</protein>
<gene>
    <name evidence="1" type="ORF">SAMN04488498_102460</name>
</gene>
<dbReference type="EMBL" id="FOSL01000002">
    <property type="protein sequence ID" value="SFK10328.1"/>
    <property type="molecule type" value="Genomic_DNA"/>
</dbReference>
<evidence type="ECO:0000313" key="2">
    <source>
        <dbReference type="Proteomes" id="UP000323300"/>
    </source>
</evidence>
<name>A0A1I3WS16_9HYPH</name>
<evidence type="ECO:0000313" key="1">
    <source>
        <dbReference type="EMBL" id="SFK10328.1"/>
    </source>
</evidence>
<reference evidence="1 2" key="1">
    <citation type="submission" date="2016-10" db="EMBL/GenBank/DDBJ databases">
        <authorList>
            <person name="Varghese N."/>
            <person name="Submissions S."/>
        </authorList>
    </citation>
    <scope>NUCLEOTIDE SEQUENCE [LARGE SCALE GENOMIC DNA]</scope>
    <source>
        <strain evidence="1 2">DSM 21822</strain>
    </source>
</reference>
<organism evidence="1 2">
    <name type="scientific">Neomesorhizobium albiziae</name>
    <dbReference type="NCBI Taxonomy" id="335020"/>
    <lineage>
        <taxon>Bacteria</taxon>
        <taxon>Pseudomonadati</taxon>
        <taxon>Pseudomonadota</taxon>
        <taxon>Alphaproteobacteria</taxon>
        <taxon>Hyphomicrobiales</taxon>
        <taxon>Phyllobacteriaceae</taxon>
        <taxon>Neomesorhizobium</taxon>
    </lineage>
</organism>
<dbReference type="OrthoDB" id="8100248at2"/>